<dbReference type="GO" id="GO:0004689">
    <property type="term" value="F:phosphorylase kinase activity"/>
    <property type="evidence" value="ECO:0007669"/>
    <property type="project" value="UniProtKB-EC"/>
</dbReference>
<dbReference type="PROSITE" id="PS50011">
    <property type="entry name" value="PROTEIN_KINASE_DOM"/>
    <property type="match status" value="1"/>
</dbReference>
<keyword evidence="9" id="KW-0112">Calmodulin-binding</keyword>
<organism evidence="15 16">
    <name type="scientific">Paragonimus heterotremus</name>
    <dbReference type="NCBI Taxonomy" id="100268"/>
    <lineage>
        <taxon>Eukaryota</taxon>
        <taxon>Metazoa</taxon>
        <taxon>Spiralia</taxon>
        <taxon>Lophotrochozoa</taxon>
        <taxon>Platyhelminthes</taxon>
        <taxon>Trematoda</taxon>
        <taxon>Digenea</taxon>
        <taxon>Plagiorchiida</taxon>
        <taxon>Troglotremata</taxon>
        <taxon>Troglotrematidae</taxon>
        <taxon>Paragonimus</taxon>
    </lineage>
</organism>
<sequence length="410" mass="47352">MTVVDAEKDDAVLDTSLAKSFYSNYEVKDVLGSGASSTVRRCVEKKSKKEFAVKILDLNSGVDAPNVIRSECMREVSILRRVYGHPNVIELHDVFEGDAYIFLVFEVCQGGELFDYLTHNVTLSEKRTSKNIVHRDLKPENILLDGDLNLKLTDFGLAVFTDDVEELRETRGTPGYLAPEVLMVGYYEDQPPYGQPVDMWACGVIMYTLLVGCPPFWNRKEHLMLRQIMEGRYSFPSPEWDDISETAKDLIRKLLVVKADDRIKAPDALQHDFFLQQQAVPVPRPFEAKRKFRIWIMAVNFIYTLKALHMRSGYLHIQQLVDDPYANRKLRKIIDALSFDVYSQWVKKGEEQNRAALFEYAPRRDLIDPSSHEDDEDEDDLVPYRMDTADYGTFDYDDEECLRAPIRVDY</sequence>
<evidence type="ECO:0000256" key="11">
    <source>
        <dbReference type="ARBA" id="ARBA00025890"/>
    </source>
</evidence>
<dbReference type="Gene3D" id="3.30.200.20">
    <property type="entry name" value="Phosphorylase Kinase, domain 1"/>
    <property type="match status" value="1"/>
</dbReference>
<dbReference type="PANTHER" id="PTHR24347">
    <property type="entry name" value="SERINE/THREONINE-PROTEIN KINASE"/>
    <property type="match status" value="1"/>
</dbReference>
<dbReference type="Gene3D" id="1.10.510.10">
    <property type="entry name" value="Transferase(Phosphotransferase) domain 1"/>
    <property type="match status" value="1"/>
</dbReference>
<comment type="caution">
    <text evidence="15">The sequence shown here is derived from an EMBL/GenBank/DDBJ whole genome shotgun (WGS) entry which is preliminary data.</text>
</comment>
<feature type="domain" description="Protein kinase" evidence="14">
    <location>
        <begin position="25"/>
        <end position="274"/>
    </location>
</feature>
<comment type="subunit">
    <text evidence="11">Hexadecamer of 4 heterotetramers, each composed of alpha, beta, gamma, and delta subunits. Alpha (PHKA1 or PHKA2) and beta (PHKB) are regulatory subunits, gamma (PHKG1 or PHKG2) is the catalytic subunit, and delta is calmodulin.</text>
</comment>
<keyword evidence="6 12" id="KW-0547">Nucleotide-binding</keyword>
<keyword evidence="16" id="KW-1185">Reference proteome</keyword>
<evidence type="ECO:0000313" key="15">
    <source>
        <dbReference type="EMBL" id="KAF5400331.1"/>
    </source>
</evidence>
<dbReference type="GO" id="GO:0005977">
    <property type="term" value="P:glycogen metabolic process"/>
    <property type="evidence" value="ECO:0007669"/>
    <property type="project" value="UniProtKB-KW"/>
</dbReference>
<dbReference type="AlphaFoldDB" id="A0A8J4SX01"/>
<evidence type="ECO:0000256" key="9">
    <source>
        <dbReference type="ARBA" id="ARBA00022860"/>
    </source>
</evidence>
<dbReference type="GO" id="GO:0005964">
    <property type="term" value="C:phosphorylase kinase complex"/>
    <property type="evidence" value="ECO:0007669"/>
    <property type="project" value="InterPro"/>
</dbReference>
<dbReference type="PROSITE" id="PS00107">
    <property type="entry name" value="PROTEIN_KINASE_ATP"/>
    <property type="match status" value="1"/>
</dbReference>
<comment type="catalytic activity">
    <reaction evidence="1">
        <text>2 ATP + phosphorylase b = 2 ADP + phosphorylase a.</text>
        <dbReference type="EC" id="2.7.11.19"/>
    </reaction>
</comment>
<evidence type="ECO:0000256" key="12">
    <source>
        <dbReference type="PROSITE-ProRule" id="PRU10141"/>
    </source>
</evidence>
<evidence type="ECO:0000256" key="5">
    <source>
        <dbReference type="ARBA" id="ARBA00022679"/>
    </source>
</evidence>
<dbReference type="InterPro" id="IPR001245">
    <property type="entry name" value="Ser-Thr/Tyr_kinase_cat_dom"/>
</dbReference>
<dbReference type="PRINTS" id="PR01049">
    <property type="entry name" value="PHOSPHBKNASE"/>
</dbReference>
<dbReference type="GO" id="GO:0005524">
    <property type="term" value="F:ATP binding"/>
    <property type="evidence" value="ECO:0007669"/>
    <property type="project" value="UniProtKB-UniRule"/>
</dbReference>
<evidence type="ECO:0000256" key="3">
    <source>
        <dbReference type="ARBA" id="ARBA00022527"/>
    </source>
</evidence>
<evidence type="ECO:0000256" key="10">
    <source>
        <dbReference type="ARBA" id="ARBA00023277"/>
    </source>
</evidence>
<dbReference type="Pfam" id="PF07714">
    <property type="entry name" value="PK_Tyr_Ser-Thr"/>
    <property type="match status" value="1"/>
</dbReference>
<protein>
    <recommendedName>
        <fullName evidence="2">phosphorylase kinase</fullName>
        <ecNumber evidence="2">2.7.11.19</ecNumber>
    </recommendedName>
</protein>
<keyword evidence="3 13" id="KW-0723">Serine/threonine-protein kinase</keyword>
<dbReference type="InterPro" id="IPR002291">
    <property type="entry name" value="Phosph_kin_gamma"/>
</dbReference>
<dbReference type="EMBL" id="LUCH01003283">
    <property type="protein sequence ID" value="KAF5400331.1"/>
    <property type="molecule type" value="Genomic_DNA"/>
</dbReference>
<evidence type="ECO:0000256" key="13">
    <source>
        <dbReference type="RuleBase" id="RU000304"/>
    </source>
</evidence>
<evidence type="ECO:0000256" key="1">
    <source>
        <dbReference type="ARBA" id="ARBA00001674"/>
    </source>
</evidence>
<dbReference type="OrthoDB" id="419455at2759"/>
<dbReference type="Pfam" id="PF00069">
    <property type="entry name" value="Pkinase"/>
    <property type="match status" value="1"/>
</dbReference>
<keyword evidence="7 15" id="KW-0418">Kinase</keyword>
<evidence type="ECO:0000313" key="16">
    <source>
        <dbReference type="Proteomes" id="UP000748531"/>
    </source>
</evidence>
<dbReference type="EC" id="2.7.11.19" evidence="2"/>
<keyword evidence="8 12" id="KW-0067">ATP-binding</keyword>
<dbReference type="InterPro" id="IPR008271">
    <property type="entry name" value="Ser/Thr_kinase_AS"/>
</dbReference>
<evidence type="ECO:0000256" key="6">
    <source>
        <dbReference type="ARBA" id="ARBA00022741"/>
    </source>
</evidence>
<evidence type="ECO:0000259" key="14">
    <source>
        <dbReference type="PROSITE" id="PS50011"/>
    </source>
</evidence>
<comment type="similarity">
    <text evidence="13">Belongs to the protein kinase superfamily.</text>
</comment>
<keyword evidence="5" id="KW-0808">Transferase</keyword>
<keyword evidence="4" id="KW-0321">Glycogen metabolism</keyword>
<evidence type="ECO:0000256" key="4">
    <source>
        <dbReference type="ARBA" id="ARBA00022600"/>
    </source>
</evidence>
<proteinExistence type="inferred from homology"/>
<feature type="binding site" evidence="12">
    <location>
        <position position="54"/>
    </location>
    <ligand>
        <name>ATP</name>
        <dbReference type="ChEBI" id="CHEBI:30616"/>
    </ligand>
</feature>
<dbReference type="InterPro" id="IPR011009">
    <property type="entry name" value="Kinase-like_dom_sf"/>
</dbReference>
<accession>A0A8J4SX01</accession>
<keyword evidence="10" id="KW-0119">Carbohydrate metabolism</keyword>
<dbReference type="SMART" id="SM00220">
    <property type="entry name" value="S_TKc"/>
    <property type="match status" value="1"/>
</dbReference>
<reference evidence="15" key="1">
    <citation type="submission" date="2019-05" db="EMBL/GenBank/DDBJ databases">
        <title>Annotation for the trematode Paragonimus heterotremus.</title>
        <authorList>
            <person name="Choi Y.-J."/>
        </authorList>
    </citation>
    <scope>NUCLEOTIDE SEQUENCE</scope>
    <source>
        <strain evidence="15">LC</strain>
    </source>
</reference>
<dbReference type="PROSITE" id="PS00108">
    <property type="entry name" value="PROTEIN_KINASE_ST"/>
    <property type="match status" value="1"/>
</dbReference>
<evidence type="ECO:0000256" key="8">
    <source>
        <dbReference type="ARBA" id="ARBA00022840"/>
    </source>
</evidence>
<name>A0A8J4SX01_9TREM</name>
<dbReference type="SUPFAM" id="SSF56112">
    <property type="entry name" value="Protein kinase-like (PK-like)"/>
    <property type="match status" value="1"/>
</dbReference>
<dbReference type="InterPro" id="IPR017441">
    <property type="entry name" value="Protein_kinase_ATP_BS"/>
</dbReference>
<evidence type="ECO:0000256" key="2">
    <source>
        <dbReference type="ARBA" id="ARBA00012432"/>
    </source>
</evidence>
<dbReference type="Proteomes" id="UP000748531">
    <property type="component" value="Unassembled WGS sequence"/>
</dbReference>
<dbReference type="InterPro" id="IPR000719">
    <property type="entry name" value="Prot_kinase_dom"/>
</dbReference>
<dbReference type="FunFam" id="3.30.200.20:FF:000138">
    <property type="entry name" value="Phosphorylase b kinase gamma catalytic chain, liver/testis"/>
    <property type="match status" value="1"/>
</dbReference>
<evidence type="ECO:0000256" key="7">
    <source>
        <dbReference type="ARBA" id="ARBA00022777"/>
    </source>
</evidence>
<dbReference type="GO" id="GO:0005516">
    <property type="term" value="F:calmodulin binding"/>
    <property type="evidence" value="ECO:0007669"/>
    <property type="project" value="UniProtKB-KW"/>
</dbReference>
<gene>
    <name evidence="15" type="ORF">PHET_06177</name>
</gene>